<dbReference type="EMBL" id="CAFBLP010000004">
    <property type="protein sequence ID" value="CAB4861576.1"/>
    <property type="molecule type" value="Genomic_DNA"/>
</dbReference>
<dbReference type="PANTHER" id="PTHR43319">
    <property type="entry name" value="BETA-LACTAMASE-RELATED"/>
    <property type="match status" value="1"/>
</dbReference>
<evidence type="ECO:0000259" key="1">
    <source>
        <dbReference type="Pfam" id="PF00144"/>
    </source>
</evidence>
<proteinExistence type="predicted"/>
<organism evidence="2">
    <name type="scientific">freshwater metagenome</name>
    <dbReference type="NCBI Taxonomy" id="449393"/>
    <lineage>
        <taxon>unclassified sequences</taxon>
        <taxon>metagenomes</taxon>
        <taxon>ecological metagenomes</taxon>
    </lineage>
</organism>
<feature type="domain" description="Beta-lactamase-related" evidence="1">
    <location>
        <begin position="16"/>
        <end position="385"/>
    </location>
</feature>
<accession>A0A6J7CUN2</accession>
<dbReference type="SUPFAM" id="SSF56601">
    <property type="entry name" value="beta-lactamase/transpeptidase-like"/>
    <property type="match status" value="1"/>
</dbReference>
<dbReference type="InterPro" id="IPR012338">
    <property type="entry name" value="Beta-lactam/transpept-like"/>
</dbReference>
<protein>
    <submittedName>
        <fullName evidence="2">Unannotated protein</fullName>
    </submittedName>
</protein>
<dbReference type="Pfam" id="PF00144">
    <property type="entry name" value="Beta-lactamase"/>
    <property type="match status" value="1"/>
</dbReference>
<dbReference type="InterPro" id="IPR052907">
    <property type="entry name" value="Beta-lactamase/esterase"/>
</dbReference>
<gene>
    <name evidence="2" type="ORF">UFOPK3376_00295</name>
</gene>
<dbReference type="PANTHER" id="PTHR43319:SF3">
    <property type="entry name" value="BETA-LACTAMASE-RELATED DOMAIN-CONTAINING PROTEIN"/>
    <property type="match status" value="1"/>
</dbReference>
<dbReference type="InterPro" id="IPR001466">
    <property type="entry name" value="Beta-lactam-related"/>
</dbReference>
<dbReference type="Gene3D" id="3.40.710.10">
    <property type="entry name" value="DD-peptidase/beta-lactamase superfamily"/>
    <property type="match status" value="1"/>
</dbReference>
<sequence>MTNIKGTVAPGWEPVRDAFAANLANTEEVGAGISAFHRGVQVVDLWGGWFDEAKTIPYTEHALQLVFSTTKGITSIAIAMCVDRGLLSYDAPVAQYWPEFAAHGKADATVAQLLSHQVGLYTVDGPITLPEALDWSTVTARLADTAPRWPIGTAHGYHALTFGWLAGELVRRVDPQHRSLGTFVREEIAEPLGVELFVGLPGDLVSRVSPILTSPPTDDPAVAAMMAQFVGPGTPAGDALSLNGAFSTSSEPGVLGASVFNTSAVLAAEIPAANGVSNAPSLAKVYAATMAPVDGVRLMSDAVRNRARITVTPENEPDNCLIMPTTFGMGFMTAGPFSMFAGPGSYGHPGAGGSVAFAQPEREFSFAYVMNQMAANLAADLRAQALIDACTAIIDKG</sequence>
<reference evidence="2" key="1">
    <citation type="submission" date="2020-05" db="EMBL/GenBank/DDBJ databases">
        <authorList>
            <person name="Chiriac C."/>
            <person name="Salcher M."/>
            <person name="Ghai R."/>
            <person name="Kavagutti S V."/>
        </authorList>
    </citation>
    <scope>NUCLEOTIDE SEQUENCE</scope>
</reference>
<evidence type="ECO:0000313" key="2">
    <source>
        <dbReference type="EMBL" id="CAB4861576.1"/>
    </source>
</evidence>
<dbReference type="AlphaFoldDB" id="A0A6J7CUN2"/>
<name>A0A6J7CUN2_9ZZZZ</name>